<sequence>MNETKNSRFQLQIFHNSTERNIEQLIRKIVHRHYFFFTLVMVSHTSCLYVDHRTDTLEYCAANKRDSNFEVFFCNEDNNNNNKRNQ</sequence>
<gene>
    <name evidence="1" type="ORF">DERF_008444</name>
</gene>
<organism evidence="1 2">
    <name type="scientific">Dermatophagoides farinae</name>
    <name type="common">American house dust mite</name>
    <dbReference type="NCBI Taxonomy" id="6954"/>
    <lineage>
        <taxon>Eukaryota</taxon>
        <taxon>Metazoa</taxon>
        <taxon>Ecdysozoa</taxon>
        <taxon>Arthropoda</taxon>
        <taxon>Chelicerata</taxon>
        <taxon>Arachnida</taxon>
        <taxon>Acari</taxon>
        <taxon>Acariformes</taxon>
        <taxon>Sarcoptiformes</taxon>
        <taxon>Astigmata</taxon>
        <taxon>Psoroptidia</taxon>
        <taxon>Analgoidea</taxon>
        <taxon>Pyroglyphidae</taxon>
        <taxon>Dermatophagoidinae</taxon>
        <taxon>Dermatophagoides</taxon>
    </lineage>
</organism>
<accession>A0A922I2F8</accession>
<protein>
    <submittedName>
        <fullName evidence="1">Uncharacterized protein</fullName>
    </submittedName>
</protein>
<keyword evidence="2" id="KW-1185">Reference proteome</keyword>
<comment type="caution">
    <text evidence="1">The sequence shown here is derived from an EMBL/GenBank/DDBJ whole genome shotgun (WGS) entry which is preliminary data.</text>
</comment>
<evidence type="ECO:0000313" key="1">
    <source>
        <dbReference type="EMBL" id="KAH9517815.1"/>
    </source>
</evidence>
<proteinExistence type="predicted"/>
<reference evidence="1" key="2">
    <citation type="journal article" date="2022" name="Res Sq">
        <title>Comparative Genomics Reveals Insights into the Divergent Evolution of Astigmatic Mites and Household Pest Adaptations.</title>
        <authorList>
            <person name="Xiong Q."/>
            <person name="Wan A.T.-Y."/>
            <person name="Liu X.-Y."/>
            <person name="Fung C.S.-H."/>
            <person name="Xiao X."/>
            <person name="Malainual N."/>
            <person name="Hou J."/>
            <person name="Wang L."/>
            <person name="Wang M."/>
            <person name="Yang K."/>
            <person name="Cui Y."/>
            <person name="Leung E."/>
            <person name="Nong W."/>
            <person name="Shin S.-K."/>
            <person name="Au S."/>
            <person name="Jeong K.Y."/>
            <person name="Chew F.T."/>
            <person name="Hui J."/>
            <person name="Leung T.F."/>
            <person name="Tungtrongchitr A."/>
            <person name="Zhong N."/>
            <person name="Liu Z."/>
            <person name="Tsui S."/>
        </authorList>
    </citation>
    <scope>NUCLEOTIDE SEQUENCE</scope>
    <source>
        <strain evidence="1">Derf</strain>
        <tissue evidence="1">Whole organism</tissue>
    </source>
</reference>
<dbReference type="AlphaFoldDB" id="A0A922I2F8"/>
<dbReference type="EMBL" id="ASGP02000003">
    <property type="protein sequence ID" value="KAH9517815.1"/>
    <property type="molecule type" value="Genomic_DNA"/>
</dbReference>
<name>A0A922I2F8_DERFA</name>
<reference evidence="1" key="1">
    <citation type="submission" date="2013-05" db="EMBL/GenBank/DDBJ databases">
        <authorList>
            <person name="Yim A.K.Y."/>
            <person name="Chan T.F."/>
            <person name="Ji K.M."/>
            <person name="Liu X.Y."/>
            <person name="Zhou J.W."/>
            <person name="Li R.Q."/>
            <person name="Yang K.Y."/>
            <person name="Li J."/>
            <person name="Li M."/>
            <person name="Law P.T.W."/>
            <person name="Wu Y.L."/>
            <person name="Cai Z.L."/>
            <person name="Qin H."/>
            <person name="Bao Y."/>
            <person name="Leung R.K.K."/>
            <person name="Ng P.K.S."/>
            <person name="Zou J."/>
            <person name="Zhong X.J."/>
            <person name="Ran P.X."/>
            <person name="Zhong N.S."/>
            <person name="Liu Z.G."/>
            <person name="Tsui S.K.W."/>
        </authorList>
    </citation>
    <scope>NUCLEOTIDE SEQUENCE</scope>
    <source>
        <strain evidence="1">Derf</strain>
        <tissue evidence="1">Whole organism</tissue>
    </source>
</reference>
<dbReference type="Proteomes" id="UP000790347">
    <property type="component" value="Unassembled WGS sequence"/>
</dbReference>
<evidence type="ECO:0000313" key="2">
    <source>
        <dbReference type="Proteomes" id="UP000790347"/>
    </source>
</evidence>